<gene>
    <name evidence="2" type="ORF">SDC9_113815</name>
</gene>
<reference evidence="2" key="1">
    <citation type="submission" date="2019-08" db="EMBL/GenBank/DDBJ databases">
        <authorList>
            <person name="Kucharzyk K."/>
            <person name="Murdoch R.W."/>
            <person name="Higgins S."/>
            <person name="Loffler F."/>
        </authorList>
    </citation>
    <scope>NUCLEOTIDE SEQUENCE</scope>
</reference>
<dbReference type="Pfam" id="PF07596">
    <property type="entry name" value="SBP_bac_10"/>
    <property type="match status" value="1"/>
</dbReference>
<protein>
    <recommendedName>
        <fullName evidence="1">DUF1559 domain-containing protein</fullName>
    </recommendedName>
</protein>
<feature type="domain" description="DUF1559" evidence="1">
    <location>
        <begin position="8"/>
        <end position="120"/>
    </location>
</feature>
<dbReference type="InterPro" id="IPR011453">
    <property type="entry name" value="DUF1559"/>
</dbReference>
<sequence>MLLPALSAARERARATGCLSNLKQQGTACAMYLNDFQGFFPGGLAGECMPYTSNATTTLAPYAYAMTLYAELTVTYQSGRWGAPDGNLLQCPSDPRNSRISRHYNLSYSPNYYADWRNNNPHLMKPERLQDPSGFLGTVDAYHKTDLWHFDMTSGEYPFNATANNAGDTRRADFRHTGTANVLWMDCHAEAVPLQQMLGSGNKYLYTNP</sequence>
<organism evidence="2">
    <name type="scientific">bioreactor metagenome</name>
    <dbReference type="NCBI Taxonomy" id="1076179"/>
    <lineage>
        <taxon>unclassified sequences</taxon>
        <taxon>metagenomes</taxon>
        <taxon>ecological metagenomes</taxon>
    </lineage>
</organism>
<comment type="caution">
    <text evidence="2">The sequence shown here is derived from an EMBL/GenBank/DDBJ whole genome shotgun (WGS) entry which is preliminary data.</text>
</comment>
<evidence type="ECO:0000313" key="2">
    <source>
        <dbReference type="EMBL" id="MPM66902.1"/>
    </source>
</evidence>
<evidence type="ECO:0000259" key="1">
    <source>
        <dbReference type="Pfam" id="PF07596"/>
    </source>
</evidence>
<name>A0A645BNZ7_9ZZZZ</name>
<dbReference type="AlphaFoldDB" id="A0A645BNZ7"/>
<dbReference type="EMBL" id="VSSQ01021367">
    <property type="protein sequence ID" value="MPM66902.1"/>
    <property type="molecule type" value="Genomic_DNA"/>
</dbReference>
<accession>A0A645BNZ7</accession>
<proteinExistence type="predicted"/>